<evidence type="ECO:0000313" key="3">
    <source>
        <dbReference type="Proteomes" id="UP000051952"/>
    </source>
</evidence>
<evidence type="ECO:0000256" key="1">
    <source>
        <dbReference type="SAM" id="MobiDB-lite"/>
    </source>
</evidence>
<name>A0A0S4JUU9_BODSA</name>
<feature type="region of interest" description="Disordered" evidence="1">
    <location>
        <begin position="237"/>
        <end position="261"/>
    </location>
</feature>
<sequence>MILMCVPFGVENSSSISPPPSQPSSPHTADLSVAATITSSTTTASPQNSGEHLHTNFLYPIHTALVDIFRYSPTSAIAVMPLEHDSETDALHVSHRSLRSLIRLHKTIPVLFDLMVVALVVPADKDGDPILEDADAVSTLPSAVAADLRGDGTNTAESLGNHREAELQAKDQKKKSIAWKGFEAIRMEARVTQQLRRLMAPVAVGFMPYFVYSSGPIAAQQKLHQVAAWRRKQQTRTAEAASLNHQGQSGTSSDAVVSGASTSPSSGWVHTDVDLLAILIAFHSTAHPIPNRKFPSDHRVAFREMSADGKSAAVEVASPPNVDSEQHEVNDYKFVTATTYHDFHFGHFLKKPSQELESLVTSARKGSSLGRPFHKLFVGDDPENLLGDGRKIISSEATLKEDKTLQLPK</sequence>
<protein>
    <submittedName>
        <fullName evidence="2">Uncharacterized protein</fullName>
    </submittedName>
</protein>
<reference evidence="3" key="1">
    <citation type="submission" date="2015-09" db="EMBL/GenBank/DDBJ databases">
        <authorList>
            <consortium name="Pathogen Informatics"/>
        </authorList>
    </citation>
    <scope>NUCLEOTIDE SEQUENCE [LARGE SCALE GENOMIC DNA]</scope>
    <source>
        <strain evidence="3">Lake Konstanz</strain>
    </source>
</reference>
<organism evidence="2 3">
    <name type="scientific">Bodo saltans</name>
    <name type="common">Flagellated protozoan</name>
    <dbReference type="NCBI Taxonomy" id="75058"/>
    <lineage>
        <taxon>Eukaryota</taxon>
        <taxon>Discoba</taxon>
        <taxon>Euglenozoa</taxon>
        <taxon>Kinetoplastea</taxon>
        <taxon>Metakinetoplastina</taxon>
        <taxon>Eubodonida</taxon>
        <taxon>Bodonidae</taxon>
        <taxon>Bodo</taxon>
    </lineage>
</organism>
<dbReference type="AlphaFoldDB" id="A0A0S4JUU9"/>
<gene>
    <name evidence="2" type="ORF">BSAL_36815</name>
</gene>
<proteinExistence type="predicted"/>
<keyword evidence="3" id="KW-1185">Reference proteome</keyword>
<dbReference type="Proteomes" id="UP000051952">
    <property type="component" value="Unassembled WGS sequence"/>
</dbReference>
<accession>A0A0S4JUU9</accession>
<dbReference type="EMBL" id="CYKH01002033">
    <property type="protein sequence ID" value="CUG92345.1"/>
    <property type="molecule type" value="Genomic_DNA"/>
</dbReference>
<feature type="compositionally biased region" description="Polar residues" evidence="1">
    <location>
        <begin position="243"/>
        <end position="261"/>
    </location>
</feature>
<dbReference type="VEuPathDB" id="TriTrypDB:BSAL_36815"/>
<evidence type="ECO:0000313" key="2">
    <source>
        <dbReference type="EMBL" id="CUG92345.1"/>
    </source>
</evidence>